<sequence>MQIAEVLSDLTSLRVCDPAAALALVSASAAAATTAPTQTQAPPSATQEQGASADAAEGGGDEDLQRAKDLLALHAVFRKGGSGEGLVEELRGLRERVGRAMGGMGTEVEGMEDGDGEGFEEWD</sequence>
<dbReference type="Proteomes" id="UP001165186">
    <property type="component" value="Unassembled WGS sequence"/>
</dbReference>
<proteinExistence type="predicted"/>
<comment type="caution">
    <text evidence="1">The sequence shown here is derived from an EMBL/GenBank/DDBJ whole genome shotgun (WGS) entry which is preliminary data.</text>
</comment>
<name>A0ACB5RPH1_9PEZI</name>
<keyword evidence="2" id="KW-1185">Reference proteome</keyword>
<evidence type="ECO:0000313" key="2">
    <source>
        <dbReference type="Proteomes" id="UP001165186"/>
    </source>
</evidence>
<reference evidence="1" key="1">
    <citation type="submission" date="2024-09" db="EMBL/GenBank/DDBJ databases">
        <title>Draft Genome Sequences of Neofusicoccum parvum.</title>
        <authorList>
            <person name="Ashida A."/>
            <person name="Camagna M."/>
            <person name="Tanaka A."/>
            <person name="Takemoto D."/>
        </authorList>
    </citation>
    <scope>NUCLEOTIDE SEQUENCE</scope>
    <source>
        <strain evidence="1">PPO83</strain>
    </source>
</reference>
<dbReference type="EMBL" id="BSXG01000002">
    <property type="protein sequence ID" value="GME22408.1"/>
    <property type="molecule type" value="Genomic_DNA"/>
</dbReference>
<evidence type="ECO:0000313" key="1">
    <source>
        <dbReference type="EMBL" id="GME22408.1"/>
    </source>
</evidence>
<accession>A0ACB5RPH1</accession>
<gene>
    <name evidence="1" type="primary">g10267</name>
    <name evidence="1" type="ORF">NpPPO83_00010267</name>
</gene>
<organism evidence="1 2">
    <name type="scientific">Neofusicoccum parvum</name>
    <dbReference type="NCBI Taxonomy" id="310453"/>
    <lineage>
        <taxon>Eukaryota</taxon>
        <taxon>Fungi</taxon>
        <taxon>Dikarya</taxon>
        <taxon>Ascomycota</taxon>
        <taxon>Pezizomycotina</taxon>
        <taxon>Dothideomycetes</taxon>
        <taxon>Dothideomycetes incertae sedis</taxon>
        <taxon>Botryosphaeriales</taxon>
        <taxon>Botryosphaeriaceae</taxon>
        <taxon>Neofusicoccum</taxon>
    </lineage>
</organism>
<protein>
    <submittedName>
        <fullName evidence="1">Uncharacterized protein</fullName>
    </submittedName>
</protein>